<name>A0A9W6IWF9_9HYPH</name>
<comment type="caution">
    <text evidence="1">The sequence shown here is derived from an EMBL/GenBank/DDBJ whole genome shotgun (WGS) entry which is preliminary data.</text>
</comment>
<proteinExistence type="predicted"/>
<dbReference type="Proteomes" id="UP001143400">
    <property type="component" value="Unassembled WGS sequence"/>
</dbReference>
<reference evidence="2 3" key="2">
    <citation type="submission" date="2021-01" db="EMBL/GenBank/DDBJ databases">
        <title>Genomic Encyclopedia of Type Strains, Phase IV (KMG-IV): sequencing the most valuable type-strain genomes for metagenomic binning, comparative biology and taxonomic classification.</title>
        <authorList>
            <person name="Goeker M."/>
        </authorList>
    </citation>
    <scope>NUCLEOTIDE SEQUENCE [LARGE SCALE GENOMIC DNA]</scope>
    <source>
        <strain evidence="2 3">DSM 6130</strain>
    </source>
</reference>
<reference evidence="1" key="1">
    <citation type="journal article" date="2014" name="Int. J. Syst. Evol. Microbiol.">
        <title>Complete genome sequence of Corynebacterium casei LMG S-19264T (=DSM 44701T), isolated from a smear-ripened cheese.</title>
        <authorList>
            <consortium name="US DOE Joint Genome Institute (JGI-PGF)"/>
            <person name="Walter F."/>
            <person name="Albersmeier A."/>
            <person name="Kalinowski J."/>
            <person name="Ruckert C."/>
        </authorList>
    </citation>
    <scope>NUCLEOTIDE SEQUENCE</scope>
    <source>
        <strain evidence="1">VKM B-1606</strain>
    </source>
</reference>
<evidence type="ECO:0000313" key="3">
    <source>
        <dbReference type="Proteomes" id="UP000758856"/>
    </source>
</evidence>
<dbReference type="Pfam" id="PF07845">
    <property type="entry name" value="DUF1636"/>
    <property type="match status" value="1"/>
</dbReference>
<dbReference type="Proteomes" id="UP000758856">
    <property type="component" value="Unassembled WGS sequence"/>
</dbReference>
<protein>
    <submittedName>
        <fullName evidence="1">Metal-binding protein</fullName>
    </submittedName>
</protein>
<organism evidence="1 4">
    <name type="scientific">Methylopila capsulata</name>
    <dbReference type="NCBI Taxonomy" id="61654"/>
    <lineage>
        <taxon>Bacteria</taxon>
        <taxon>Pseudomonadati</taxon>
        <taxon>Pseudomonadota</taxon>
        <taxon>Alphaproteobacteria</taxon>
        <taxon>Hyphomicrobiales</taxon>
        <taxon>Methylopilaceae</taxon>
        <taxon>Methylopila</taxon>
    </lineage>
</organism>
<gene>
    <name evidence="1" type="ORF">GCM10008170_37880</name>
    <name evidence="2" type="ORF">JOD31_003271</name>
</gene>
<sequence length="143" mass="14620">MSAPVTLTICRTCRPEGAPEDAERPGAALLREVVAAVALRDAGATVEVKAIACLSACSRACSATVSGEAKFGYVVGNLSPLDAADLVGFALAHAESADGIPPWRARPQVVRKNTIARLPPHGVAHALVEEPASAAVDEVQEGA</sequence>
<dbReference type="EMBL" id="BSFF01000010">
    <property type="protein sequence ID" value="GLK57768.1"/>
    <property type="molecule type" value="Genomic_DNA"/>
</dbReference>
<dbReference type="InterPro" id="IPR012863">
    <property type="entry name" value="DUF1636"/>
</dbReference>
<dbReference type="CDD" id="cd02980">
    <property type="entry name" value="TRX_Fd_family"/>
    <property type="match status" value="1"/>
</dbReference>
<keyword evidence="3" id="KW-1185">Reference proteome</keyword>
<dbReference type="AlphaFoldDB" id="A0A9W6IWF9"/>
<reference evidence="1" key="3">
    <citation type="submission" date="2023-01" db="EMBL/GenBank/DDBJ databases">
        <authorList>
            <person name="Sun Q."/>
            <person name="Evtushenko L."/>
        </authorList>
    </citation>
    <scope>NUCLEOTIDE SEQUENCE</scope>
    <source>
        <strain evidence="1">VKM B-1606</strain>
    </source>
</reference>
<evidence type="ECO:0000313" key="4">
    <source>
        <dbReference type="Proteomes" id="UP001143400"/>
    </source>
</evidence>
<evidence type="ECO:0000313" key="2">
    <source>
        <dbReference type="EMBL" id="MBM7853020.1"/>
    </source>
</evidence>
<dbReference type="RefSeq" id="WP_204951487.1">
    <property type="nucleotide sequence ID" value="NZ_BSFF01000010.1"/>
</dbReference>
<dbReference type="EMBL" id="JAFBCY010000004">
    <property type="protein sequence ID" value="MBM7853020.1"/>
    <property type="molecule type" value="Genomic_DNA"/>
</dbReference>
<evidence type="ECO:0000313" key="1">
    <source>
        <dbReference type="EMBL" id="GLK57768.1"/>
    </source>
</evidence>
<accession>A0A9W6IWF9</accession>